<evidence type="ECO:0000256" key="4">
    <source>
        <dbReference type="ARBA" id="ARBA00023136"/>
    </source>
</evidence>
<keyword evidence="4" id="KW-0472">Membrane</keyword>
<evidence type="ECO:0000313" key="9">
    <source>
        <dbReference type="Proteomes" id="UP000215355"/>
    </source>
</evidence>
<feature type="domain" description="SusD-like N-terminal" evidence="7">
    <location>
        <begin position="29"/>
        <end position="227"/>
    </location>
</feature>
<gene>
    <name evidence="8" type="ORF">SAMEA4412673_00297</name>
</gene>
<comment type="subcellular location">
    <subcellularLocation>
        <location evidence="1">Cell outer membrane</location>
    </subcellularLocation>
</comment>
<evidence type="ECO:0000256" key="2">
    <source>
        <dbReference type="ARBA" id="ARBA00006275"/>
    </source>
</evidence>
<evidence type="ECO:0000256" key="3">
    <source>
        <dbReference type="ARBA" id="ARBA00022729"/>
    </source>
</evidence>
<accession>A0AAJ4X8J1</accession>
<evidence type="ECO:0000259" key="7">
    <source>
        <dbReference type="Pfam" id="PF14322"/>
    </source>
</evidence>
<evidence type="ECO:0000259" key="6">
    <source>
        <dbReference type="Pfam" id="PF07980"/>
    </source>
</evidence>
<feature type="domain" description="RagB/SusD" evidence="6">
    <location>
        <begin position="338"/>
        <end position="415"/>
    </location>
</feature>
<sequence>MTKHLFHVKTAQIRLFCAIAVISLLSCEKFLDEKSDKKIATPSSLDDLSLMLDNYSVLNARNPSAGEISSDDFYITASDFQSLNERERSFYSWQKYDLTAGDWSSPYNNILHANVILENVEKFKEENRTLANTIMGKALFLRAFNHFTLSQLYASSFDQNTADSDLGIPIRTTSDHDIRPFRATNLETYSAILNDVLEAIPLLPGSLEQKQHGSRPAAYGLLARVYLSMRYYEKAEIYADSCLRHYDKLIDYNTINPNISIPFPQRNEEVIFDARSASPSILTRGRAKVDTVLLSKYEDWDLRKSIFFLSNANGSKAFKGSYTGLSTSSIFVGLATDEIYLIRAECFARRGKIAEAMADLNHLMRHRYNNNRPFIPFTASSADDALNIILMERRKELLFRGIRWSDLRRLNMENSTKTILTRFIDGKEYKLLPKSSQYVLQIPRESIEFSGMEQNP</sequence>
<keyword evidence="5" id="KW-0998">Cell outer membrane</keyword>
<evidence type="ECO:0000256" key="1">
    <source>
        <dbReference type="ARBA" id="ARBA00004442"/>
    </source>
</evidence>
<dbReference type="Gene3D" id="1.25.40.390">
    <property type="match status" value="1"/>
</dbReference>
<organism evidence="8 9">
    <name type="scientific">Sphingobacterium mizutaii</name>
    <dbReference type="NCBI Taxonomy" id="1010"/>
    <lineage>
        <taxon>Bacteria</taxon>
        <taxon>Pseudomonadati</taxon>
        <taxon>Bacteroidota</taxon>
        <taxon>Sphingobacteriia</taxon>
        <taxon>Sphingobacteriales</taxon>
        <taxon>Sphingobacteriaceae</taxon>
        <taxon>Sphingobacterium</taxon>
    </lineage>
</organism>
<protein>
    <submittedName>
        <fullName evidence="8">SusD family</fullName>
    </submittedName>
</protein>
<dbReference type="Pfam" id="PF14322">
    <property type="entry name" value="SusD-like_3"/>
    <property type="match status" value="1"/>
</dbReference>
<name>A0AAJ4X8J1_9SPHI</name>
<dbReference type="Proteomes" id="UP000215355">
    <property type="component" value="Chromosome 1"/>
</dbReference>
<dbReference type="KEGG" id="smiz:4412673_00297"/>
<comment type="similarity">
    <text evidence="2">Belongs to the SusD family.</text>
</comment>
<proteinExistence type="inferred from homology"/>
<dbReference type="InterPro" id="IPR033985">
    <property type="entry name" value="SusD-like_N"/>
</dbReference>
<keyword evidence="3" id="KW-0732">Signal</keyword>
<dbReference type="GO" id="GO:0009279">
    <property type="term" value="C:cell outer membrane"/>
    <property type="evidence" value="ECO:0007669"/>
    <property type="project" value="UniProtKB-SubCell"/>
</dbReference>
<dbReference type="SUPFAM" id="SSF48452">
    <property type="entry name" value="TPR-like"/>
    <property type="match status" value="1"/>
</dbReference>
<dbReference type="EMBL" id="LT906468">
    <property type="protein sequence ID" value="SNV38254.1"/>
    <property type="molecule type" value="Genomic_DNA"/>
</dbReference>
<evidence type="ECO:0000256" key="5">
    <source>
        <dbReference type="ARBA" id="ARBA00023237"/>
    </source>
</evidence>
<dbReference type="Pfam" id="PF07980">
    <property type="entry name" value="SusD_RagB"/>
    <property type="match status" value="1"/>
</dbReference>
<dbReference type="InterPro" id="IPR012944">
    <property type="entry name" value="SusD_RagB_dom"/>
</dbReference>
<reference evidence="8 9" key="1">
    <citation type="submission" date="2017-06" db="EMBL/GenBank/DDBJ databases">
        <authorList>
            <consortium name="Pathogen Informatics"/>
        </authorList>
    </citation>
    <scope>NUCLEOTIDE SEQUENCE [LARGE SCALE GENOMIC DNA]</scope>
    <source>
        <strain evidence="8 9">NCTC12149</strain>
    </source>
</reference>
<dbReference type="RefSeq" id="WP_093100889.1">
    <property type="nucleotide sequence ID" value="NZ_FNGK01000009.1"/>
</dbReference>
<dbReference type="AlphaFoldDB" id="A0AAJ4X8J1"/>
<evidence type="ECO:0000313" key="8">
    <source>
        <dbReference type="EMBL" id="SNV38254.1"/>
    </source>
</evidence>
<dbReference type="InterPro" id="IPR011990">
    <property type="entry name" value="TPR-like_helical_dom_sf"/>
</dbReference>
<dbReference type="PROSITE" id="PS51257">
    <property type="entry name" value="PROKAR_LIPOPROTEIN"/>
    <property type="match status" value="1"/>
</dbReference>